<evidence type="ECO:0000256" key="14">
    <source>
        <dbReference type="ARBA" id="ARBA00025339"/>
    </source>
</evidence>
<evidence type="ECO:0000256" key="11">
    <source>
        <dbReference type="ARBA" id="ARBA00023136"/>
    </source>
</evidence>
<protein>
    <recommendedName>
        <fullName evidence="5">Protein wntless</fullName>
    </recommendedName>
</protein>
<evidence type="ECO:0000256" key="10">
    <source>
        <dbReference type="ARBA" id="ARBA00023034"/>
    </source>
</evidence>
<accession>A0AA88I657</accession>
<dbReference type="GO" id="GO:0016055">
    <property type="term" value="P:Wnt signaling pathway"/>
    <property type="evidence" value="ECO:0007669"/>
    <property type="project" value="UniProtKB-KW"/>
</dbReference>
<feature type="domain" description="Wntless-like transmembrane" evidence="19">
    <location>
        <begin position="240"/>
        <end position="512"/>
    </location>
</feature>
<dbReference type="GO" id="GO:0010008">
    <property type="term" value="C:endosome membrane"/>
    <property type="evidence" value="ECO:0007669"/>
    <property type="project" value="UniProtKB-SubCell"/>
</dbReference>
<comment type="subunit">
    <text evidence="15">Interacts with wg; in the Golgi. Interacts with Vps35, a component of the retromer complex; wls stability is regulated by Vps35.</text>
</comment>
<dbReference type="GO" id="GO:0061355">
    <property type="term" value="P:Wnt protein secretion"/>
    <property type="evidence" value="ECO:0007669"/>
    <property type="project" value="TreeGrafter"/>
</dbReference>
<evidence type="ECO:0000256" key="17">
    <source>
        <dbReference type="ARBA" id="ARBA00034107"/>
    </source>
</evidence>
<evidence type="ECO:0000259" key="19">
    <source>
        <dbReference type="Pfam" id="PF06664"/>
    </source>
</evidence>
<comment type="similarity">
    <text evidence="4">Belongs to the wntless family.</text>
</comment>
<feature type="transmembrane region" description="Helical" evidence="18">
    <location>
        <begin position="394"/>
        <end position="416"/>
    </location>
</feature>
<keyword evidence="9 18" id="KW-1133">Transmembrane helix</keyword>
<evidence type="ECO:0000256" key="16">
    <source>
        <dbReference type="ARBA" id="ARBA00034104"/>
    </source>
</evidence>
<feature type="transmembrane region" description="Helical" evidence="18">
    <location>
        <begin position="449"/>
        <end position="468"/>
    </location>
</feature>
<dbReference type="Pfam" id="PF06664">
    <property type="entry name" value="WLS-like_TM"/>
    <property type="match status" value="1"/>
</dbReference>
<evidence type="ECO:0000256" key="18">
    <source>
        <dbReference type="SAM" id="Phobius"/>
    </source>
</evidence>
<keyword evidence="12" id="KW-0628">Postsynaptic cell membrane</keyword>
<dbReference type="GO" id="GO:0017147">
    <property type="term" value="F:Wnt-protein binding"/>
    <property type="evidence" value="ECO:0007669"/>
    <property type="project" value="InterPro"/>
</dbReference>
<keyword evidence="22" id="KW-1185">Reference proteome</keyword>
<dbReference type="GO" id="GO:0045211">
    <property type="term" value="C:postsynaptic membrane"/>
    <property type="evidence" value="ECO:0007669"/>
    <property type="project" value="UniProtKB-SubCell"/>
</dbReference>
<dbReference type="EMBL" id="JAVRJZ010000003">
    <property type="protein sequence ID" value="KAK2724870.1"/>
    <property type="molecule type" value="Genomic_DNA"/>
</dbReference>
<evidence type="ECO:0000256" key="1">
    <source>
        <dbReference type="ARBA" id="ARBA00004337"/>
    </source>
</evidence>
<evidence type="ECO:0000256" key="7">
    <source>
        <dbReference type="ARBA" id="ARBA00022687"/>
    </source>
</evidence>
<gene>
    <name evidence="21" type="ORF">QYM36_001367</name>
</gene>
<evidence type="ECO:0000313" key="22">
    <source>
        <dbReference type="Proteomes" id="UP001187531"/>
    </source>
</evidence>
<evidence type="ECO:0000256" key="9">
    <source>
        <dbReference type="ARBA" id="ARBA00022989"/>
    </source>
</evidence>
<evidence type="ECO:0000256" key="2">
    <source>
        <dbReference type="ARBA" id="ARBA00004477"/>
    </source>
</evidence>
<evidence type="ECO:0000256" key="5">
    <source>
        <dbReference type="ARBA" id="ARBA00015887"/>
    </source>
</evidence>
<keyword evidence="10" id="KW-0333">Golgi apparatus</keyword>
<keyword evidence="12" id="KW-0770">Synapse</keyword>
<dbReference type="PANTHER" id="PTHR13449:SF2">
    <property type="entry name" value="PROTEIN WNTLESS HOMOLOG"/>
    <property type="match status" value="1"/>
</dbReference>
<feature type="transmembrane region" description="Helical" evidence="18">
    <location>
        <begin position="315"/>
        <end position="333"/>
    </location>
</feature>
<feature type="transmembrane region" description="Helical" evidence="18">
    <location>
        <begin position="488"/>
        <end position="509"/>
    </location>
</feature>
<dbReference type="GO" id="GO:0000139">
    <property type="term" value="C:Golgi membrane"/>
    <property type="evidence" value="ECO:0007669"/>
    <property type="project" value="UniProtKB-SubCell"/>
</dbReference>
<keyword evidence="13" id="KW-0966">Cell projection</keyword>
<comment type="caution">
    <text evidence="21">The sequence shown here is derived from an EMBL/GenBank/DDBJ whole genome shotgun (WGS) entry which is preliminary data.</text>
</comment>
<dbReference type="GO" id="GO:0006886">
    <property type="term" value="P:intracellular protein transport"/>
    <property type="evidence" value="ECO:0007669"/>
    <property type="project" value="TreeGrafter"/>
</dbReference>
<dbReference type="InterPro" id="IPR047843">
    <property type="entry name" value="WLS-like_TM"/>
</dbReference>
<evidence type="ECO:0000259" key="20">
    <source>
        <dbReference type="Pfam" id="PF21883"/>
    </source>
</evidence>
<organism evidence="21 22">
    <name type="scientific">Artemia franciscana</name>
    <name type="common">Brine shrimp</name>
    <name type="synonym">Artemia sanfranciscana</name>
    <dbReference type="NCBI Taxonomy" id="6661"/>
    <lineage>
        <taxon>Eukaryota</taxon>
        <taxon>Metazoa</taxon>
        <taxon>Ecdysozoa</taxon>
        <taxon>Arthropoda</taxon>
        <taxon>Crustacea</taxon>
        <taxon>Branchiopoda</taxon>
        <taxon>Anostraca</taxon>
        <taxon>Artemiidae</taxon>
        <taxon>Artemia</taxon>
    </lineage>
</organism>
<evidence type="ECO:0000256" key="15">
    <source>
        <dbReference type="ARBA" id="ARBA00025880"/>
    </source>
</evidence>
<keyword evidence="7" id="KW-0879">Wnt signaling pathway</keyword>
<dbReference type="PANTHER" id="PTHR13449">
    <property type="entry name" value="INTEGRAL MEMBRANE PROTEIN GPR177"/>
    <property type="match status" value="1"/>
</dbReference>
<evidence type="ECO:0000256" key="8">
    <source>
        <dbReference type="ARBA" id="ARBA00022692"/>
    </source>
</evidence>
<name>A0AA88I657_ARTSF</name>
<dbReference type="GO" id="GO:0005789">
    <property type="term" value="C:endoplasmic reticulum membrane"/>
    <property type="evidence" value="ECO:0007669"/>
    <property type="project" value="UniProtKB-SubCell"/>
</dbReference>
<proteinExistence type="inferred from homology"/>
<comment type="subcellular location">
    <subcellularLocation>
        <location evidence="2">Endoplasmic reticulum membrane</location>
        <topology evidence="2">Multi-pass membrane protein</topology>
    </subcellularLocation>
    <subcellularLocation>
        <location evidence="1">Endosome membrane</location>
        <topology evidence="1">Multi-pass membrane protein</topology>
    </subcellularLocation>
    <subcellularLocation>
        <location evidence="3">Golgi apparatus membrane</location>
        <topology evidence="3">Multi-pass membrane protein</topology>
    </subcellularLocation>
    <subcellularLocation>
        <location evidence="16">Postsynaptic cell membrane</location>
        <topology evidence="16">Multi-pass membrane protein</topology>
    </subcellularLocation>
    <subcellularLocation>
        <location evidence="17">Presynaptic cell membrane</location>
        <topology evidence="17">Multi-pass membrane protein</topology>
    </subcellularLocation>
</comment>
<dbReference type="AlphaFoldDB" id="A0AA88I657"/>
<dbReference type="InterPro" id="IPR053936">
    <property type="entry name" value="WLS_GOLD"/>
</dbReference>
<evidence type="ECO:0000256" key="13">
    <source>
        <dbReference type="ARBA" id="ARBA00023273"/>
    </source>
</evidence>
<reference evidence="21" key="1">
    <citation type="submission" date="2023-07" db="EMBL/GenBank/DDBJ databases">
        <title>Chromosome-level genome assembly of Artemia franciscana.</title>
        <authorList>
            <person name="Jo E."/>
        </authorList>
    </citation>
    <scope>NUCLEOTIDE SEQUENCE</scope>
    <source>
        <tissue evidence="21">Whole body</tissue>
    </source>
</reference>
<feature type="domain" description="Wntless GOLD" evidence="20">
    <location>
        <begin position="49"/>
        <end position="239"/>
    </location>
</feature>
<comment type="function">
    <text evidence="14">A segment polarity gene required for wingless (wg)-dependent patterning processes, acting in both wg-sending cells and wg-target cells. In non-neuronal cells wls directs wg secretion. The wls traffic loop encompasses the Golgi, the cell surface, an endocytic compartment and a retrograde route leading back to the Golgi, and involves clathrin-mediated endocytosis and the retromer complex (a conserved protein complex consisting of Vps35 and Vps26). In neuronal cells (the larval motorneuron NMJ), the wg signal moves across the synapse via the release of wls-containing exosome-like vesicles. Postsynaptic wls is required for the trafficking of fz2 through the fz2-interacting protein Grip.</text>
</comment>
<evidence type="ECO:0000256" key="3">
    <source>
        <dbReference type="ARBA" id="ARBA00004653"/>
    </source>
</evidence>
<evidence type="ECO:0000256" key="6">
    <source>
        <dbReference type="ARBA" id="ARBA00022473"/>
    </source>
</evidence>
<feature type="transmembrane region" description="Helical" evidence="18">
    <location>
        <begin position="278"/>
        <end position="295"/>
    </location>
</feature>
<dbReference type="InterPro" id="IPR009551">
    <property type="entry name" value="Wntless"/>
</dbReference>
<evidence type="ECO:0000256" key="12">
    <source>
        <dbReference type="ARBA" id="ARBA00023257"/>
    </source>
</evidence>
<evidence type="ECO:0000256" key="4">
    <source>
        <dbReference type="ARBA" id="ARBA00008148"/>
    </source>
</evidence>
<dbReference type="GO" id="GO:0042734">
    <property type="term" value="C:presynaptic membrane"/>
    <property type="evidence" value="ECO:0007669"/>
    <property type="project" value="UniProtKB-SubCell"/>
</dbReference>
<dbReference type="Pfam" id="PF21883">
    <property type="entry name" value="WLS_GOLD"/>
    <property type="match status" value="1"/>
</dbReference>
<evidence type="ECO:0000313" key="21">
    <source>
        <dbReference type="EMBL" id="KAK2724870.1"/>
    </source>
</evidence>
<keyword evidence="11 18" id="KW-0472">Membrane</keyword>
<dbReference type="Proteomes" id="UP001187531">
    <property type="component" value="Unassembled WGS sequence"/>
</dbReference>
<sequence>MSGAIVENLSGRKLAVLTGFLLACLISCFLLGGLVAPAPSNVQVALGVKCLDPTFNKSGWFYSRGKGACQSIEDFTDPLVLQRSLTANNIVFSFQLPLPREGVSLDYSRWMQNLIGVLQVDIAYRSDDEMGVSSGLNKTGIEQRPTMTIEAKLGYSNQGDAAGDWKFYAGSTEQRILDCTIDQKIEDYYYKCDLLPLFELGSLHHDFYLLNLRLPVYEDRDTNKNLGAIKDLWLVAINQNGGFTKVWISLKTFFFPLSVGVTVWYWRRVLMLSRESALLERMLLAVGIALSFLNLPLEYFTLAFDMPYMLLIGDIRQGIFYVILLSFWLVFAGEHLMIQDDPDRNRLWKYRKHLSSVGVGCLCMFLFDMCERGVQLSNPFYSIWSKESEAKIALAFVIIAGVCAGLYFVFLCYMVFRVFRNIGAKRNALPTMSMARRLFYEGVMYRFKVLMLATIVCSGMTIAGFILGQVSEGKWKWDENIELEYTSAFFTGVYGMCNVYIIALLCLYAPSHKRWPSESGM</sequence>
<feature type="transmembrane region" description="Helical" evidence="18">
    <location>
        <begin position="246"/>
        <end position="266"/>
    </location>
</feature>
<keyword evidence="8 18" id="KW-0812">Transmembrane</keyword>
<keyword evidence="6" id="KW-0217">Developmental protein</keyword>